<dbReference type="PRINTS" id="PR00469">
    <property type="entry name" value="PNDRDTASEII"/>
</dbReference>
<dbReference type="GO" id="GO:0004791">
    <property type="term" value="F:thioredoxin-disulfide reductase (NADPH) activity"/>
    <property type="evidence" value="ECO:0007669"/>
    <property type="project" value="UniProtKB-EC"/>
</dbReference>
<keyword evidence="6" id="KW-1185">Reference proteome</keyword>
<evidence type="ECO:0000313" key="6">
    <source>
        <dbReference type="Proteomes" id="UP000194761"/>
    </source>
</evidence>
<dbReference type="Pfam" id="PF07992">
    <property type="entry name" value="Pyr_redox_2"/>
    <property type="match status" value="1"/>
</dbReference>
<reference evidence="5 6" key="1">
    <citation type="submission" date="2017-05" db="EMBL/GenBank/DDBJ databases">
        <title>Biotechnological potential of actinobacteria isolated from South African environments.</title>
        <authorList>
            <person name="Le Roes-Hill M."/>
            <person name="Prins A."/>
            <person name="Durrell K.A."/>
        </authorList>
    </citation>
    <scope>NUCLEOTIDE SEQUENCE [LARGE SCALE GENOMIC DNA]</scope>
    <source>
        <strain evidence="5">M26</strain>
    </source>
</reference>
<sequence length="348" mass="36368">MEVVMVTDQLRNGYDVVVVGGGAAGLSGALMLARARRSVVVIDAGAPRNAPAAGVHGLLAREGMRPAELLERGRAEVRGYGGHVVPGEVRTVAREDNGEDTGFAVTLADGRTVRARRLLVAAGVVDELPDIPGLRARWGRDVLHCPYCHGWEVRDQAVGVLASGPLAVHQALLFRQWSADVTLLSHTMAPPTGEEAERLAARGVNVVEGEVASLEIVEDRLVGVRLSNGALVSRQALVVAPRMVARADFLAELGLRPAEHPGGAGEHIPSDAAGRTDVPGVWIAGNVTDLVAQVGSAAAAGAAAAAQINADLVAEDTRQAVAAWRDPFSAESEARVCELVMGDRRHGL</sequence>
<accession>A0A243RP36</accession>
<dbReference type="Proteomes" id="UP000194761">
    <property type="component" value="Unassembled WGS sequence"/>
</dbReference>
<protein>
    <submittedName>
        <fullName evidence="5">Thioredoxin reductase</fullName>
    </submittedName>
</protein>
<dbReference type="InterPro" id="IPR050097">
    <property type="entry name" value="Ferredoxin-NADP_redctase_2"/>
</dbReference>
<dbReference type="AlphaFoldDB" id="A0A243RP36"/>
<organism evidence="5 6">
    <name type="scientific">Streptosporangium minutum</name>
    <dbReference type="NCBI Taxonomy" id="569862"/>
    <lineage>
        <taxon>Bacteria</taxon>
        <taxon>Bacillati</taxon>
        <taxon>Actinomycetota</taxon>
        <taxon>Actinomycetes</taxon>
        <taxon>Streptosporangiales</taxon>
        <taxon>Streptosporangiaceae</taxon>
        <taxon>Streptosporangium</taxon>
    </lineage>
</organism>
<evidence type="ECO:0000259" key="4">
    <source>
        <dbReference type="Pfam" id="PF07992"/>
    </source>
</evidence>
<evidence type="ECO:0000256" key="1">
    <source>
        <dbReference type="ARBA" id="ARBA00022630"/>
    </source>
</evidence>
<evidence type="ECO:0000313" key="5">
    <source>
        <dbReference type="EMBL" id="OUC96722.1"/>
    </source>
</evidence>
<dbReference type="Gene3D" id="3.50.50.60">
    <property type="entry name" value="FAD/NAD(P)-binding domain"/>
    <property type="match status" value="2"/>
</dbReference>
<keyword evidence="2" id="KW-0560">Oxidoreductase</keyword>
<gene>
    <name evidence="5" type="ORF">CA984_13845</name>
</gene>
<dbReference type="InterPro" id="IPR023753">
    <property type="entry name" value="FAD/NAD-binding_dom"/>
</dbReference>
<feature type="domain" description="FAD/NAD(P)-binding" evidence="4">
    <location>
        <begin position="14"/>
        <end position="300"/>
    </location>
</feature>
<name>A0A243RP36_9ACTN</name>
<dbReference type="PRINTS" id="PR00368">
    <property type="entry name" value="FADPNR"/>
</dbReference>
<dbReference type="InterPro" id="IPR036188">
    <property type="entry name" value="FAD/NAD-bd_sf"/>
</dbReference>
<comment type="caution">
    <text evidence="5">The sequence shown here is derived from an EMBL/GenBank/DDBJ whole genome shotgun (WGS) entry which is preliminary data.</text>
</comment>
<evidence type="ECO:0000256" key="3">
    <source>
        <dbReference type="ARBA" id="ARBA00048132"/>
    </source>
</evidence>
<keyword evidence="1" id="KW-0285">Flavoprotein</keyword>
<comment type="catalytic activity">
    <reaction evidence="3">
        <text>[thioredoxin]-dithiol + NADP(+) = [thioredoxin]-disulfide + NADPH + H(+)</text>
        <dbReference type="Rhea" id="RHEA:20345"/>
        <dbReference type="Rhea" id="RHEA-COMP:10698"/>
        <dbReference type="Rhea" id="RHEA-COMP:10700"/>
        <dbReference type="ChEBI" id="CHEBI:15378"/>
        <dbReference type="ChEBI" id="CHEBI:29950"/>
        <dbReference type="ChEBI" id="CHEBI:50058"/>
        <dbReference type="ChEBI" id="CHEBI:57783"/>
        <dbReference type="ChEBI" id="CHEBI:58349"/>
        <dbReference type="EC" id="1.8.1.9"/>
    </reaction>
</comment>
<dbReference type="SUPFAM" id="SSF51905">
    <property type="entry name" value="FAD/NAD(P)-binding domain"/>
    <property type="match status" value="1"/>
</dbReference>
<dbReference type="EMBL" id="NGFP01000052">
    <property type="protein sequence ID" value="OUC96722.1"/>
    <property type="molecule type" value="Genomic_DNA"/>
</dbReference>
<proteinExistence type="predicted"/>
<dbReference type="PANTHER" id="PTHR48105">
    <property type="entry name" value="THIOREDOXIN REDUCTASE 1-RELATED-RELATED"/>
    <property type="match status" value="1"/>
</dbReference>
<evidence type="ECO:0000256" key="2">
    <source>
        <dbReference type="ARBA" id="ARBA00023002"/>
    </source>
</evidence>